<dbReference type="PROSITE" id="PS50113">
    <property type="entry name" value="PAC"/>
    <property type="match status" value="1"/>
</dbReference>
<dbReference type="InterPro" id="IPR035965">
    <property type="entry name" value="PAS-like_dom_sf"/>
</dbReference>
<protein>
    <submittedName>
        <fullName evidence="5">EAL domain-containing protein</fullName>
    </submittedName>
</protein>
<dbReference type="PROSITE" id="PS50883">
    <property type="entry name" value="EAL"/>
    <property type="match status" value="1"/>
</dbReference>
<feature type="domain" description="PAC" evidence="2">
    <location>
        <begin position="187"/>
        <end position="239"/>
    </location>
</feature>
<feature type="domain" description="EAL" evidence="3">
    <location>
        <begin position="416"/>
        <end position="669"/>
    </location>
</feature>
<feature type="domain" description="GGDEF" evidence="4">
    <location>
        <begin position="271"/>
        <end position="407"/>
    </location>
</feature>
<comment type="caution">
    <text evidence="5">The sequence shown here is derived from an EMBL/GenBank/DDBJ whole genome shotgun (WGS) entry which is preliminary data.</text>
</comment>
<dbReference type="SUPFAM" id="SSF55073">
    <property type="entry name" value="Nucleotide cyclase"/>
    <property type="match status" value="1"/>
</dbReference>
<reference evidence="5 6" key="1">
    <citation type="submission" date="2020-08" db="EMBL/GenBank/DDBJ databases">
        <title>Novel species isolated from subtropical streams in China.</title>
        <authorList>
            <person name="Lu H."/>
        </authorList>
    </citation>
    <scope>NUCLEOTIDE SEQUENCE [LARGE SCALE GENOMIC DNA]</scope>
    <source>
        <strain evidence="5 6">KCTC 52442</strain>
    </source>
</reference>
<dbReference type="PROSITE" id="PS50887">
    <property type="entry name" value="GGDEF"/>
    <property type="match status" value="1"/>
</dbReference>
<dbReference type="InterPro" id="IPR052155">
    <property type="entry name" value="Biofilm_reg_signaling"/>
</dbReference>
<dbReference type="Gene3D" id="3.20.20.450">
    <property type="entry name" value="EAL domain"/>
    <property type="match status" value="1"/>
</dbReference>
<dbReference type="NCBIfam" id="TIGR00254">
    <property type="entry name" value="GGDEF"/>
    <property type="match status" value="1"/>
</dbReference>
<dbReference type="InterPro" id="IPR000014">
    <property type="entry name" value="PAS"/>
</dbReference>
<evidence type="ECO:0000259" key="3">
    <source>
        <dbReference type="PROSITE" id="PS50883"/>
    </source>
</evidence>
<dbReference type="PROSITE" id="PS50112">
    <property type="entry name" value="PAS"/>
    <property type="match status" value="1"/>
</dbReference>
<name>A0ABR6XLH5_9BURK</name>
<evidence type="ECO:0000313" key="5">
    <source>
        <dbReference type="EMBL" id="MBC3830251.1"/>
    </source>
</evidence>
<dbReference type="CDD" id="cd01949">
    <property type="entry name" value="GGDEF"/>
    <property type="match status" value="1"/>
</dbReference>
<dbReference type="InterPro" id="IPR000700">
    <property type="entry name" value="PAS-assoc_C"/>
</dbReference>
<feature type="domain" description="PAS" evidence="1">
    <location>
        <begin position="117"/>
        <end position="166"/>
    </location>
</feature>
<dbReference type="SMART" id="SM00267">
    <property type="entry name" value="GGDEF"/>
    <property type="match status" value="1"/>
</dbReference>
<accession>A0ABR6XLH5</accession>
<dbReference type="SUPFAM" id="SSF55785">
    <property type="entry name" value="PYP-like sensor domain (PAS domain)"/>
    <property type="match status" value="1"/>
</dbReference>
<organism evidence="5 6">
    <name type="scientific">Undibacterium amnicola</name>
    <dbReference type="NCBI Taxonomy" id="1834038"/>
    <lineage>
        <taxon>Bacteria</taxon>
        <taxon>Pseudomonadati</taxon>
        <taxon>Pseudomonadota</taxon>
        <taxon>Betaproteobacteria</taxon>
        <taxon>Burkholderiales</taxon>
        <taxon>Oxalobacteraceae</taxon>
        <taxon>Undibacterium</taxon>
    </lineage>
</organism>
<dbReference type="Pfam" id="PF00563">
    <property type="entry name" value="EAL"/>
    <property type="match status" value="1"/>
</dbReference>
<gene>
    <name evidence="5" type="ORF">H8K33_01875</name>
</gene>
<dbReference type="Pfam" id="PF00990">
    <property type="entry name" value="GGDEF"/>
    <property type="match status" value="1"/>
</dbReference>
<dbReference type="InterPro" id="IPR013767">
    <property type="entry name" value="PAS_fold"/>
</dbReference>
<evidence type="ECO:0000259" key="2">
    <source>
        <dbReference type="PROSITE" id="PS50113"/>
    </source>
</evidence>
<sequence length="676" mass="76303">MRPTLDLQHEFSIGSELCEAILCYADDELVDAVNRAVSRVGQLIFIESDLRFTKQIPGSSDVICRQIYAEHYYVLSGKHGHISEDDLEKLNFLTSMTAKLFNSRLALHARFDAAIRAQSIHTQILDQIHESVITMDLAGFILSWNLGAERLFGYAAQEAIGENILFLYDADEEDGLNHDIFLERGGREMEVRRRKKTGEIFWASLSLSTLYDEKSQPIGMIGYLSDITERKRSEEKINHLAYYDPLTDLPNRTLFKKLIDNALQQGQRNDVSISVMFIDLNRFKPINDTLGHRIGDLLLRQVAERFRSALRENDVIARLGSDEFAVALHDVKQHFHTGLVAQKMLATLESVFQIDGHELRLGASIGISIYPQDGSDAEELLQKADIAMFKAKRQSEKASGSYAFYDVEMNRLIAGRLYLESGMRRALQRDEFFLLYQPKVDIHTGQVLGAEALIRWAHPKDGIISPIEFISVAEETNLILQIDAWVLDTACAQAKIWQDAGIAPFRIAVNVSAKEFTDSLAERVKQALARHQISPHWLELEITESMLMQNADGVVKIMSEITAQGVKLALDDFGTGYSSLSYLKKFPIDTLKIDRSFIQGIPDDIDDCAIASAIISMAKQMKHRVIAEGVENREQFAFLQKMGCDEIQGYLFSRPLNVDVFSDLISKKISLPSIIF</sequence>
<dbReference type="InterPro" id="IPR035919">
    <property type="entry name" value="EAL_sf"/>
</dbReference>
<dbReference type="SUPFAM" id="SSF141868">
    <property type="entry name" value="EAL domain-like"/>
    <property type="match status" value="1"/>
</dbReference>
<dbReference type="EMBL" id="JACOFU010000001">
    <property type="protein sequence ID" value="MBC3830251.1"/>
    <property type="molecule type" value="Genomic_DNA"/>
</dbReference>
<dbReference type="SMART" id="SM00091">
    <property type="entry name" value="PAS"/>
    <property type="match status" value="1"/>
</dbReference>
<dbReference type="Proteomes" id="UP000643610">
    <property type="component" value="Unassembled WGS sequence"/>
</dbReference>
<dbReference type="InterPro" id="IPR043128">
    <property type="entry name" value="Rev_trsase/Diguanyl_cyclase"/>
</dbReference>
<dbReference type="SMART" id="SM00086">
    <property type="entry name" value="PAC"/>
    <property type="match status" value="1"/>
</dbReference>
<keyword evidence="6" id="KW-1185">Reference proteome</keyword>
<dbReference type="PANTHER" id="PTHR44757">
    <property type="entry name" value="DIGUANYLATE CYCLASE DGCP"/>
    <property type="match status" value="1"/>
</dbReference>
<dbReference type="Gene3D" id="3.30.450.20">
    <property type="entry name" value="PAS domain"/>
    <property type="match status" value="1"/>
</dbReference>
<dbReference type="Pfam" id="PF00989">
    <property type="entry name" value="PAS"/>
    <property type="match status" value="1"/>
</dbReference>
<dbReference type="NCBIfam" id="TIGR00229">
    <property type="entry name" value="sensory_box"/>
    <property type="match status" value="1"/>
</dbReference>
<dbReference type="CDD" id="cd00130">
    <property type="entry name" value="PAS"/>
    <property type="match status" value="1"/>
</dbReference>
<dbReference type="InterPro" id="IPR000160">
    <property type="entry name" value="GGDEF_dom"/>
</dbReference>
<evidence type="ECO:0000313" key="6">
    <source>
        <dbReference type="Proteomes" id="UP000643610"/>
    </source>
</evidence>
<dbReference type="Gene3D" id="3.30.70.270">
    <property type="match status" value="1"/>
</dbReference>
<evidence type="ECO:0000259" key="1">
    <source>
        <dbReference type="PROSITE" id="PS50112"/>
    </source>
</evidence>
<dbReference type="SMART" id="SM00052">
    <property type="entry name" value="EAL"/>
    <property type="match status" value="1"/>
</dbReference>
<proteinExistence type="predicted"/>
<dbReference type="RefSeq" id="WP_186889277.1">
    <property type="nucleotide sequence ID" value="NZ_JACOFU010000001.1"/>
</dbReference>
<dbReference type="InterPro" id="IPR001610">
    <property type="entry name" value="PAC"/>
</dbReference>
<dbReference type="InterPro" id="IPR001633">
    <property type="entry name" value="EAL_dom"/>
</dbReference>
<dbReference type="InterPro" id="IPR029787">
    <property type="entry name" value="Nucleotide_cyclase"/>
</dbReference>
<dbReference type="PANTHER" id="PTHR44757:SF2">
    <property type="entry name" value="BIOFILM ARCHITECTURE MAINTENANCE PROTEIN MBAA"/>
    <property type="match status" value="1"/>
</dbReference>
<evidence type="ECO:0000259" key="4">
    <source>
        <dbReference type="PROSITE" id="PS50887"/>
    </source>
</evidence>
<dbReference type="CDD" id="cd01948">
    <property type="entry name" value="EAL"/>
    <property type="match status" value="1"/>
</dbReference>